<evidence type="ECO:0000256" key="4">
    <source>
        <dbReference type="ARBA" id="ARBA00022801"/>
    </source>
</evidence>
<dbReference type="InterPro" id="IPR036852">
    <property type="entry name" value="Peptidase_S8/S53_dom_sf"/>
</dbReference>
<evidence type="ECO:0000256" key="3">
    <source>
        <dbReference type="ARBA" id="ARBA00022723"/>
    </source>
</evidence>
<dbReference type="InterPro" id="IPR023827">
    <property type="entry name" value="Peptidase_S8_Asp-AS"/>
</dbReference>
<feature type="signal peptide" evidence="12">
    <location>
        <begin position="1"/>
        <end position="22"/>
    </location>
</feature>
<keyword evidence="2 9" id="KW-0645">Protease</keyword>
<evidence type="ECO:0000256" key="7">
    <source>
        <dbReference type="ARBA" id="ARBA00023619"/>
    </source>
</evidence>
<comment type="catalytic activity">
    <reaction evidence="6">
        <text>Hydrolysis of proteins with broad specificity for peptide bonds, and a preference for a large uncharged residue in P1. Hydrolyzes peptide amides.</text>
        <dbReference type="EC" id="3.4.21.62"/>
    </reaction>
</comment>
<name>A0A7S4AFT3_9STRA</name>
<comment type="similarity">
    <text evidence="1 9 10">Belongs to the peptidase S8 family.</text>
</comment>
<dbReference type="GO" id="GO:0004252">
    <property type="term" value="F:serine-type endopeptidase activity"/>
    <property type="evidence" value="ECO:0007669"/>
    <property type="project" value="UniProtKB-UniRule"/>
</dbReference>
<evidence type="ECO:0000256" key="8">
    <source>
        <dbReference type="PIRSR" id="PIRSR615500-1"/>
    </source>
</evidence>
<dbReference type="EMBL" id="HBIX01009173">
    <property type="protein sequence ID" value="CAE0714269.1"/>
    <property type="molecule type" value="Transcribed_RNA"/>
</dbReference>
<dbReference type="PROSITE" id="PS51892">
    <property type="entry name" value="SUBTILASE"/>
    <property type="match status" value="1"/>
</dbReference>
<dbReference type="Pfam" id="PF00082">
    <property type="entry name" value="Peptidase_S8"/>
    <property type="match status" value="1"/>
</dbReference>
<dbReference type="EC" id="3.4.21.62" evidence="7"/>
<dbReference type="PANTHER" id="PTHR43806:SF11">
    <property type="entry name" value="CEREVISIN-RELATED"/>
    <property type="match status" value="1"/>
</dbReference>
<evidence type="ECO:0000256" key="9">
    <source>
        <dbReference type="PROSITE-ProRule" id="PRU01240"/>
    </source>
</evidence>
<organism evidence="14">
    <name type="scientific">Pseudo-nitzschia australis</name>
    <dbReference type="NCBI Taxonomy" id="44445"/>
    <lineage>
        <taxon>Eukaryota</taxon>
        <taxon>Sar</taxon>
        <taxon>Stramenopiles</taxon>
        <taxon>Ochrophyta</taxon>
        <taxon>Bacillariophyta</taxon>
        <taxon>Bacillariophyceae</taxon>
        <taxon>Bacillariophycidae</taxon>
        <taxon>Bacillariales</taxon>
        <taxon>Bacillariaceae</taxon>
        <taxon>Pseudo-nitzschia</taxon>
    </lineage>
</organism>
<feature type="active site" description="Charge relay system" evidence="8 9">
    <location>
        <position position="396"/>
    </location>
</feature>
<dbReference type="CDD" id="cd07477">
    <property type="entry name" value="Peptidases_S8_Subtilisin_subset"/>
    <property type="match status" value="1"/>
</dbReference>
<dbReference type="PRINTS" id="PR00723">
    <property type="entry name" value="SUBTILISIN"/>
</dbReference>
<dbReference type="PROSITE" id="PS00137">
    <property type="entry name" value="SUBTILASE_HIS"/>
    <property type="match status" value="1"/>
</dbReference>
<dbReference type="InterPro" id="IPR015500">
    <property type="entry name" value="Peptidase_S8_subtilisin-rel"/>
</dbReference>
<evidence type="ECO:0000256" key="12">
    <source>
        <dbReference type="SAM" id="SignalP"/>
    </source>
</evidence>
<evidence type="ECO:0000256" key="11">
    <source>
        <dbReference type="SAM" id="MobiDB-lite"/>
    </source>
</evidence>
<dbReference type="InterPro" id="IPR050131">
    <property type="entry name" value="Peptidase_S8_subtilisin-like"/>
</dbReference>
<feature type="region of interest" description="Disordered" evidence="11">
    <location>
        <begin position="24"/>
        <end position="58"/>
    </location>
</feature>
<feature type="chain" id="PRO_5030616520" description="subtilisin" evidence="12">
    <location>
        <begin position="23"/>
        <end position="570"/>
    </location>
</feature>
<feature type="active site" description="Charge relay system" evidence="8 9">
    <location>
        <position position="242"/>
    </location>
</feature>
<keyword evidence="12" id="KW-0732">Signal</keyword>
<evidence type="ECO:0000259" key="13">
    <source>
        <dbReference type="Pfam" id="PF00082"/>
    </source>
</evidence>
<reference evidence="14" key="1">
    <citation type="submission" date="2021-01" db="EMBL/GenBank/DDBJ databases">
        <authorList>
            <person name="Corre E."/>
            <person name="Pelletier E."/>
            <person name="Niang G."/>
            <person name="Scheremetjew M."/>
            <person name="Finn R."/>
            <person name="Kale V."/>
            <person name="Holt S."/>
            <person name="Cochrane G."/>
            <person name="Meng A."/>
            <person name="Brown T."/>
            <person name="Cohen L."/>
        </authorList>
    </citation>
    <scope>NUCLEOTIDE SEQUENCE</scope>
    <source>
        <strain evidence="14">10249 10 AB</strain>
    </source>
</reference>
<feature type="domain" description="Peptidase S8/S53" evidence="13">
    <location>
        <begin position="199"/>
        <end position="444"/>
    </location>
</feature>
<dbReference type="PROSITE" id="PS00136">
    <property type="entry name" value="SUBTILASE_ASP"/>
    <property type="match status" value="1"/>
</dbReference>
<dbReference type="SUPFAM" id="SSF52743">
    <property type="entry name" value="Subtilisin-like"/>
    <property type="match status" value="1"/>
</dbReference>
<keyword evidence="4 9" id="KW-0378">Hydrolase</keyword>
<proteinExistence type="inferred from homology"/>
<dbReference type="PANTHER" id="PTHR43806">
    <property type="entry name" value="PEPTIDASE S8"/>
    <property type="match status" value="1"/>
</dbReference>
<dbReference type="InterPro" id="IPR000209">
    <property type="entry name" value="Peptidase_S8/S53_dom"/>
</dbReference>
<dbReference type="Gene3D" id="3.40.50.200">
    <property type="entry name" value="Peptidase S8/S53 domain"/>
    <property type="match status" value="1"/>
</dbReference>
<dbReference type="GO" id="GO:0006508">
    <property type="term" value="P:proteolysis"/>
    <property type="evidence" value="ECO:0007669"/>
    <property type="project" value="UniProtKB-KW"/>
</dbReference>
<keyword evidence="5 9" id="KW-0720">Serine protease</keyword>
<evidence type="ECO:0000313" key="14">
    <source>
        <dbReference type="EMBL" id="CAE0714269.1"/>
    </source>
</evidence>
<dbReference type="InterPro" id="IPR034202">
    <property type="entry name" value="Subtilisin_Carlsberg-like"/>
</dbReference>
<sequence length="570" mass="60575">MIACNWFFFGVFLASTATTAIGSSSNQVMREGKHDETGGALRGGRFGDRKKSIIPTNPSDLQGDKIEYIRTLPFGGEPRAETNYQAADNGIVKHVMIACNEGENEFSCKDRIIDAIPKDAIDRVRFINHLKLLNVLAAEVRGDASILDGLEGVVDDSPRETMHIKDSLRLHRSLQGQNIPYGIQMVKAMDVWETYKTKGENVRVCVIDTGVNSAHPDLDANSLFGYDGSDLVQPWYRDTSGHGTHVTGTIVASDNDVGVVGVAPGADIFTARIFSANGSFFSSGTIAALQVCLDGGAQVISMSLGGPNYVAYEEQAYIDLYEKFGIITVAAAGNSGGHDLIYPAAYNNVISVASVNENGDRSSFSTQNDKVDVAAPGSNIMSTYGSGGYGSMDGTSMACPHVTGIVALMLSVNPNATPSQIFSALESSSENPNTTGKDYDIGYGIVNAPAAVEAISKFSNSGNGDGISGDGNASGCVELVITLHTDRYAKDISHWLQVGTVFLFYMNDLDSFQTYEVKECIDPTVCSAYNIRDAFGDGINGEGVEIKYGGQLVYSGGDFGSGGVKYLGSC</sequence>
<keyword evidence="3" id="KW-0479">Metal-binding</keyword>
<dbReference type="GO" id="GO:0046872">
    <property type="term" value="F:metal ion binding"/>
    <property type="evidence" value="ECO:0007669"/>
    <property type="project" value="UniProtKB-KW"/>
</dbReference>
<dbReference type="InterPro" id="IPR022398">
    <property type="entry name" value="Peptidase_S8_His-AS"/>
</dbReference>
<dbReference type="PROSITE" id="PS00138">
    <property type="entry name" value="SUBTILASE_SER"/>
    <property type="match status" value="1"/>
</dbReference>
<feature type="active site" description="Charge relay system" evidence="8 9">
    <location>
        <position position="208"/>
    </location>
</feature>
<accession>A0A7S4AFT3</accession>
<gene>
    <name evidence="14" type="ORF">PAUS00366_LOCUS7021</name>
</gene>
<dbReference type="InterPro" id="IPR023828">
    <property type="entry name" value="Peptidase_S8_Ser-AS"/>
</dbReference>
<evidence type="ECO:0000256" key="10">
    <source>
        <dbReference type="RuleBase" id="RU003355"/>
    </source>
</evidence>
<evidence type="ECO:0000256" key="2">
    <source>
        <dbReference type="ARBA" id="ARBA00022670"/>
    </source>
</evidence>
<evidence type="ECO:0000256" key="1">
    <source>
        <dbReference type="ARBA" id="ARBA00011073"/>
    </source>
</evidence>
<dbReference type="AlphaFoldDB" id="A0A7S4AFT3"/>
<protein>
    <recommendedName>
        <fullName evidence="7">subtilisin</fullName>
        <ecNumber evidence="7">3.4.21.62</ecNumber>
    </recommendedName>
</protein>
<evidence type="ECO:0000256" key="6">
    <source>
        <dbReference type="ARBA" id="ARBA00023529"/>
    </source>
</evidence>
<evidence type="ECO:0000256" key="5">
    <source>
        <dbReference type="ARBA" id="ARBA00022825"/>
    </source>
</evidence>